<feature type="region of interest" description="Disordered" evidence="1">
    <location>
        <begin position="1"/>
        <end position="28"/>
    </location>
</feature>
<feature type="compositionally biased region" description="Basic and acidic residues" evidence="1">
    <location>
        <begin position="47"/>
        <end position="61"/>
    </location>
</feature>
<dbReference type="Proteomes" id="UP000266861">
    <property type="component" value="Unassembled WGS sequence"/>
</dbReference>
<reference evidence="2 3" key="1">
    <citation type="submission" date="2018-08" db="EMBL/GenBank/DDBJ databases">
        <title>Genome and evolution of the arbuscular mycorrhizal fungus Diversispora epigaea (formerly Glomus versiforme) and its bacterial endosymbionts.</title>
        <authorList>
            <person name="Sun X."/>
            <person name="Fei Z."/>
            <person name="Harrison M."/>
        </authorList>
    </citation>
    <scope>NUCLEOTIDE SEQUENCE [LARGE SCALE GENOMIC DNA]</scope>
    <source>
        <strain evidence="2 3">IT104</strain>
    </source>
</reference>
<keyword evidence="3" id="KW-1185">Reference proteome</keyword>
<evidence type="ECO:0000313" key="2">
    <source>
        <dbReference type="EMBL" id="RHZ76681.1"/>
    </source>
</evidence>
<accession>A0A397IL78</accession>
<proteinExistence type="predicted"/>
<name>A0A397IL78_9GLOM</name>
<dbReference type="AlphaFoldDB" id="A0A397IL78"/>
<feature type="compositionally biased region" description="Basic and acidic residues" evidence="1">
    <location>
        <begin position="1"/>
        <end position="16"/>
    </location>
</feature>
<protein>
    <submittedName>
        <fullName evidence="2">Uncharacterized protein</fullName>
    </submittedName>
</protein>
<feature type="region of interest" description="Disordered" evidence="1">
    <location>
        <begin position="46"/>
        <end position="77"/>
    </location>
</feature>
<evidence type="ECO:0000313" key="3">
    <source>
        <dbReference type="Proteomes" id="UP000266861"/>
    </source>
</evidence>
<evidence type="ECO:0000256" key="1">
    <source>
        <dbReference type="SAM" id="MobiDB-lite"/>
    </source>
</evidence>
<gene>
    <name evidence="2" type="ORF">Glove_194g140</name>
</gene>
<feature type="compositionally biased region" description="Acidic residues" evidence="1">
    <location>
        <begin position="67"/>
        <end position="77"/>
    </location>
</feature>
<dbReference type="EMBL" id="PQFF01000182">
    <property type="protein sequence ID" value="RHZ76681.1"/>
    <property type="molecule type" value="Genomic_DNA"/>
</dbReference>
<sequence>MTKSIIEKGVKEEKNISGRGNGCKSSSGVGVEQVLTQKAFINPPIEKFSENDNKDYAKEEISAQTSDELDELDENEEDLERVLKELEEEVEKELNEATANSKSGRRDDNYVSNEDIPLNILKKRRILKEDNFEEDILLKIQRKRRKLRENSFICHEILTEIKDSDSTTNIYQQNMEKFKKLFGDDSKCQEEIKTLN</sequence>
<comment type="caution">
    <text evidence="2">The sequence shown here is derived from an EMBL/GenBank/DDBJ whole genome shotgun (WGS) entry which is preliminary data.</text>
</comment>
<organism evidence="2 3">
    <name type="scientific">Diversispora epigaea</name>
    <dbReference type="NCBI Taxonomy" id="1348612"/>
    <lineage>
        <taxon>Eukaryota</taxon>
        <taxon>Fungi</taxon>
        <taxon>Fungi incertae sedis</taxon>
        <taxon>Mucoromycota</taxon>
        <taxon>Glomeromycotina</taxon>
        <taxon>Glomeromycetes</taxon>
        <taxon>Diversisporales</taxon>
        <taxon>Diversisporaceae</taxon>
        <taxon>Diversispora</taxon>
    </lineage>
</organism>